<dbReference type="FunFam" id="1.25.40.10:FF:000344">
    <property type="entry name" value="Pentatricopeptide repeat-containing protein"/>
    <property type="match status" value="1"/>
</dbReference>
<dbReference type="InterPro" id="IPR011990">
    <property type="entry name" value="TPR-like_helical_dom_sf"/>
</dbReference>
<dbReference type="EMBL" id="LR746280">
    <property type="protein sequence ID" value="CAA7410126.1"/>
    <property type="molecule type" value="Genomic_DNA"/>
</dbReference>
<accession>A0A7I8LKI5</accession>
<proteinExistence type="predicted"/>
<dbReference type="GO" id="GO:0009451">
    <property type="term" value="P:RNA modification"/>
    <property type="evidence" value="ECO:0007669"/>
    <property type="project" value="InterPro"/>
</dbReference>
<gene>
    <name evidence="3" type="ORF">SI8410_17020804</name>
</gene>
<keyword evidence="4" id="KW-1185">Reference proteome</keyword>
<feature type="repeat" description="PPR" evidence="2">
    <location>
        <begin position="195"/>
        <end position="229"/>
    </location>
</feature>
<evidence type="ECO:0000313" key="3">
    <source>
        <dbReference type="EMBL" id="CAA7410126.1"/>
    </source>
</evidence>
<dbReference type="PANTHER" id="PTHR24015">
    <property type="entry name" value="OS07G0578800 PROTEIN-RELATED"/>
    <property type="match status" value="1"/>
</dbReference>
<name>A0A7I8LKI5_SPIIN</name>
<dbReference type="Pfam" id="PF13041">
    <property type="entry name" value="PPR_2"/>
    <property type="match status" value="3"/>
</dbReference>
<dbReference type="OrthoDB" id="733871at2759"/>
<dbReference type="InterPro" id="IPR002885">
    <property type="entry name" value="PPR_rpt"/>
</dbReference>
<dbReference type="AlphaFoldDB" id="A0A7I8LKI5"/>
<dbReference type="InterPro" id="IPR046848">
    <property type="entry name" value="E_motif"/>
</dbReference>
<feature type="repeat" description="PPR" evidence="2">
    <location>
        <begin position="537"/>
        <end position="572"/>
    </location>
</feature>
<dbReference type="InterPro" id="IPR046960">
    <property type="entry name" value="PPR_At4g14850-like_plant"/>
</dbReference>
<dbReference type="FunFam" id="1.25.40.10:FF:000090">
    <property type="entry name" value="Pentatricopeptide repeat-containing protein, chloroplastic"/>
    <property type="match status" value="1"/>
</dbReference>
<dbReference type="Gene3D" id="1.25.40.10">
    <property type="entry name" value="Tetratricopeptide repeat domain"/>
    <property type="match status" value="4"/>
</dbReference>
<dbReference type="Pfam" id="PF01535">
    <property type="entry name" value="PPR"/>
    <property type="match status" value="5"/>
</dbReference>
<feature type="repeat" description="PPR" evidence="2">
    <location>
        <begin position="297"/>
        <end position="327"/>
    </location>
</feature>
<feature type="repeat" description="PPR" evidence="2">
    <location>
        <begin position="401"/>
        <end position="435"/>
    </location>
</feature>
<evidence type="ECO:0000256" key="1">
    <source>
        <dbReference type="ARBA" id="ARBA00022737"/>
    </source>
</evidence>
<dbReference type="PROSITE" id="PS51375">
    <property type="entry name" value="PPR"/>
    <property type="match status" value="5"/>
</dbReference>
<reference evidence="3" key="1">
    <citation type="submission" date="2020-02" db="EMBL/GenBank/DDBJ databases">
        <authorList>
            <person name="Scholz U."/>
            <person name="Mascher M."/>
            <person name="Fiebig A."/>
        </authorList>
    </citation>
    <scope>NUCLEOTIDE SEQUENCE</scope>
</reference>
<dbReference type="NCBIfam" id="TIGR00756">
    <property type="entry name" value="PPR"/>
    <property type="match status" value="5"/>
</dbReference>
<protein>
    <submittedName>
        <fullName evidence="3">Uncharacterized protein</fullName>
    </submittedName>
</protein>
<evidence type="ECO:0000313" key="4">
    <source>
        <dbReference type="Proteomes" id="UP000663760"/>
    </source>
</evidence>
<dbReference type="Pfam" id="PF20431">
    <property type="entry name" value="E_motif"/>
    <property type="match status" value="1"/>
</dbReference>
<keyword evidence="1" id="KW-0677">Repeat</keyword>
<dbReference type="Proteomes" id="UP000663760">
    <property type="component" value="Chromosome 17"/>
</dbReference>
<sequence length="685" mass="75728">MRSRHPPLLSIFGSTTQIPQSGWQELKESLASAIATGCSSARRLRQLHARIVSSGLRHNLYLCGLLIGKYSSFRDLGAACGVFYSLYPPPTKALIWNVLMRECLRNGRPDLVLGVFSEMTTGFPGCGPDSATFHLAIKASIDTRDFEFGFHLAECVRSRGLESDLLVSTSLLDMYSRSGDIVAARKLFEKMTVRDVVSWNAMISGYALSRSLPDAINLFKAMKADNGVAPSQATLVTLLSLCGRTESLEHGQTFHGHAIRLGYSSDIFISNALMEMYIKCNCLDSASLLFEKMTLKDPVSWSTMIGGYLHHRRPHDSLKLFRHMVSSTQFSSTRPILLNVLHACADLGDWHQGNHVEAEFLRNRFELDAQLGTALIFMYAKCGRVDIAFDVMNENVMIMKDVIAWNALIRGCAEAGNLRKASGSSVEMQRRGVVPNSVTLLTLIAIASLIPFLSMGMMVHAHVLRRGFFKERPISNSLIDMYSQCGNVEDSYKVFDGIADKDVVTWSSMMKAYAQNGGVDEVLNLFGLMKESGTKPNHITFVSVLSACSCGGYIDEARELFKCMKEDHGLEPWLEHYACMVDLLSRLGYLSEAFDFIKRGPAEVSASCLLWGNLLNGCSVSGNWVIGEAAAKHLFYLEPQNAANYIILANIYISAGRREDANSILWLMRAVGLEKNPGFSLLMGG</sequence>
<dbReference type="GO" id="GO:0003723">
    <property type="term" value="F:RNA binding"/>
    <property type="evidence" value="ECO:0007669"/>
    <property type="project" value="InterPro"/>
</dbReference>
<dbReference type="PANTHER" id="PTHR24015:SF2029">
    <property type="entry name" value="PENTACOTRIPEPTIDE-REPEAT REGION OF PRORP DOMAIN-CONTAINING PROTEIN"/>
    <property type="match status" value="1"/>
</dbReference>
<feature type="repeat" description="PPR" evidence="2">
    <location>
        <begin position="502"/>
        <end position="536"/>
    </location>
</feature>
<organism evidence="3 4">
    <name type="scientific">Spirodela intermedia</name>
    <name type="common">Intermediate duckweed</name>
    <dbReference type="NCBI Taxonomy" id="51605"/>
    <lineage>
        <taxon>Eukaryota</taxon>
        <taxon>Viridiplantae</taxon>
        <taxon>Streptophyta</taxon>
        <taxon>Embryophyta</taxon>
        <taxon>Tracheophyta</taxon>
        <taxon>Spermatophyta</taxon>
        <taxon>Magnoliopsida</taxon>
        <taxon>Liliopsida</taxon>
        <taxon>Araceae</taxon>
        <taxon>Lemnoideae</taxon>
        <taxon>Spirodela</taxon>
    </lineage>
</organism>
<evidence type="ECO:0000256" key="2">
    <source>
        <dbReference type="PROSITE-ProRule" id="PRU00708"/>
    </source>
</evidence>